<sequence>MAINLIDLSMPQPTLVPSDAPDISDDECVRRLARAVEEHDSEHLDEVVRLIGRLAVTIE</sequence>
<gene>
    <name evidence="1" type="ORF">SAMN05444164_0930</name>
</gene>
<proteinExistence type="predicted"/>
<dbReference type="OrthoDB" id="8129476at2"/>
<accession>A0A1H4PGD0</accession>
<protein>
    <submittedName>
        <fullName evidence="1">Uncharacterized protein</fullName>
    </submittedName>
</protein>
<dbReference type="EMBL" id="FNTH01000001">
    <property type="protein sequence ID" value="SEC06466.1"/>
    <property type="molecule type" value="Genomic_DNA"/>
</dbReference>
<dbReference type="RefSeq" id="WP_092114500.1">
    <property type="nucleotide sequence ID" value="NZ_FNTH01000001.1"/>
</dbReference>
<reference evidence="1 2" key="1">
    <citation type="submission" date="2016-10" db="EMBL/GenBank/DDBJ databases">
        <authorList>
            <person name="de Groot N.N."/>
        </authorList>
    </citation>
    <scope>NUCLEOTIDE SEQUENCE [LARGE SCALE GENOMIC DNA]</scope>
    <source>
        <strain evidence="1 2">MT12</strain>
    </source>
</reference>
<dbReference type="Proteomes" id="UP000198992">
    <property type="component" value="Unassembled WGS sequence"/>
</dbReference>
<name>A0A1H4PGD0_9BRAD</name>
<organism evidence="1 2">
    <name type="scientific">Bradyrhizobium erythrophlei</name>
    <dbReference type="NCBI Taxonomy" id="1437360"/>
    <lineage>
        <taxon>Bacteria</taxon>
        <taxon>Pseudomonadati</taxon>
        <taxon>Pseudomonadota</taxon>
        <taxon>Alphaproteobacteria</taxon>
        <taxon>Hyphomicrobiales</taxon>
        <taxon>Nitrobacteraceae</taxon>
        <taxon>Bradyrhizobium</taxon>
    </lineage>
</organism>
<dbReference type="AlphaFoldDB" id="A0A1H4PGD0"/>
<evidence type="ECO:0000313" key="2">
    <source>
        <dbReference type="Proteomes" id="UP000198992"/>
    </source>
</evidence>
<evidence type="ECO:0000313" key="1">
    <source>
        <dbReference type="EMBL" id="SEC06466.1"/>
    </source>
</evidence>